<dbReference type="OrthoDB" id="2680434at2"/>
<name>A0A562QTI5_9BACI</name>
<comment type="caution">
    <text evidence="1">The sequence shown here is derived from an EMBL/GenBank/DDBJ whole genome shotgun (WGS) entry which is preliminary data.</text>
</comment>
<proteinExistence type="predicted"/>
<keyword evidence="2" id="KW-1185">Reference proteome</keyword>
<dbReference type="Proteomes" id="UP000315711">
    <property type="component" value="Unassembled WGS sequence"/>
</dbReference>
<evidence type="ECO:0000313" key="1">
    <source>
        <dbReference type="EMBL" id="TWI60055.1"/>
    </source>
</evidence>
<dbReference type="EMBL" id="VLKZ01000001">
    <property type="protein sequence ID" value="TWI60055.1"/>
    <property type="molecule type" value="Genomic_DNA"/>
</dbReference>
<protein>
    <submittedName>
        <fullName evidence="1">Uncharacterized protein</fullName>
    </submittedName>
</protein>
<accession>A0A562QTI5</accession>
<gene>
    <name evidence="1" type="ORF">IQ10_00479</name>
</gene>
<dbReference type="RefSeq" id="WP_144448863.1">
    <property type="nucleotide sequence ID" value="NZ_VLKZ01000001.1"/>
</dbReference>
<dbReference type="AlphaFoldDB" id="A0A562QTI5"/>
<organism evidence="1 2">
    <name type="scientific">Halalkalibacter nanhaiisediminis</name>
    <dbReference type="NCBI Taxonomy" id="688079"/>
    <lineage>
        <taxon>Bacteria</taxon>
        <taxon>Bacillati</taxon>
        <taxon>Bacillota</taxon>
        <taxon>Bacilli</taxon>
        <taxon>Bacillales</taxon>
        <taxon>Bacillaceae</taxon>
        <taxon>Halalkalibacter</taxon>
    </lineage>
</organism>
<evidence type="ECO:0000313" key="2">
    <source>
        <dbReference type="Proteomes" id="UP000315711"/>
    </source>
</evidence>
<sequence length="87" mass="10278">MKLEGSMISGEFDEQKNEFVLQQVKHFSTESILNENQLNTIYDYLNKHKLEGNGQVLTLYDQMPVLLSQKEINDFISDLDKIRRLYH</sequence>
<reference evidence="1 2" key="1">
    <citation type="journal article" date="2015" name="Stand. Genomic Sci.">
        <title>Genomic Encyclopedia of Bacterial and Archaeal Type Strains, Phase III: the genomes of soil and plant-associated and newly described type strains.</title>
        <authorList>
            <person name="Whitman W.B."/>
            <person name="Woyke T."/>
            <person name="Klenk H.P."/>
            <person name="Zhou Y."/>
            <person name="Lilburn T.G."/>
            <person name="Beck B.J."/>
            <person name="De Vos P."/>
            <person name="Vandamme P."/>
            <person name="Eisen J.A."/>
            <person name="Garrity G."/>
            <person name="Hugenholtz P."/>
            <person name="Kyrpides N.C."/>
        </authorList>
    </citation>
    <scope>NUCLEOTIDE SEQUENCE [LARGE SCALE GENOMIC DNA]</scope>
    <source>
        <strain evidence="1 2">CGMCC 1.10116</strain>
    </source>
</reference>